<protein>
    <submittedName>
        <fullName evidence="2">Uncharacterized protein</fullName>
    </submittedName>
</protein>
<keyword evidence="3" id="KW-1185">Reference proteome</keyword>
<evidence type="ECO:0000313" key="3">
    <source>
        <dbReference type="Proteomes" id="UP000295722"/>
    </source>
</evidence>
<dbReference type="AlphaFoldDB" id="A0A4V2ZZH4"/>
<evidence type="ECO:0000313" key="2">
    <source>
        <dbReference type="EMBL" id="TDG25341.1"/>
    </source>
</evidence>
<proteinExistence type="predicted"/>
<gene>
    <name evidence="2" type="ORF">EYW47_05765</name>
</gene>
<dbReference type="EMBL" id="SMRP01000002">
    <property type="protein sequence ID" value="TDG25341.1"/>
    <property type="molecule type" value="Genomic_DNA"/>
</dbReference>
<dbReference type="RefSeq" id="WP_133193904.1">
    <property type="nucleotide sequence ID" value="NZ_JBHUCW010000006.1"/>
</dbReference>
<accession>A0A4V2ZZH4</accession>
<organism evidence="2 3">
    <name type="scientific">Paraburkholderia silviterrae</name>
    <dbReference type="NCBI Taxonomy" id="2528715"/>
    <lineage>
        <taxon>Bacteria</taxon>
        <taxon>Pseudomonadati</taxon>
        <taxon>Pseudomonadota</taxon>
        <taxon>Betaproteobacteria</taxon>
        <taxon>Burkholderiales</taxon>
        <taxon>Burkholderiaceae</taxon>
        <taxon>Paraburkholderia</taxon>
    </lineage>
</organism>
<dbReference type="Proteomes" id="UP000295722">
    <property type="component" value="Unassembled WGS sequence"/>
</dbReference>
<comment type="caution">
    <text evidence="2">The sequence shown here is derived from an EMBL/GenBank/DDBJ whole genome shotgun (WGS) entry which is preliminary data.</text>
</comment>
<dbReference type="OrthoDB" id="9135511at2"/>
<name>A0A4V2ZZH4_9BURK</name>
<evidence type="ECO:0000256" key="1">
    <source>
        <dbReference type="SAM" id="MobiDB-lite"/>
    </source>
</evidence>
<sequence length="80" mass="8670">MKIIREENSAALHIEDGERETLSQRVFLNQPARNIPMKGFVNHVDWAKVEAATRLAQLHSSGAKAASKSSEATDALAALA</sequence>
<reference evidence="2 3" key="1">
    <citation type="submission" date="2019-03" db="EMBL/GenBank/DDBJ databases">
        <title>Paraburkholderia sp. 4M-K11, isolated from subtropical forest soil.</title>
        <authorList>
            <person name="Gao Z.-H."/>
            <person name="Qiu L.-H."/>
        </authorList>
    </citation>
    <scope>NUCLEOTIDE SEQUENCE [LARGE SCALE GENOMIC DNA]</scope>
    <source>
        <strain evidence="2 3">4M-K11</strain>
    </source>
</reference>
<feature type="region of interest" description="Disordered" evidence="1">
    <location>
        <begin position="61"/>
        <end position="80"/>
    </location>
</feature>